<proteinExistence type="inferred from homology"/>
<feature type="domain" description="G-protein coupled receptors family 1 profile" evidence="23">
    <location>
        <begin position="233"/>
        <end position="481"/>
    </location>
</feature>
<evidence type="ECO:0000256" key="4">
    <source>
        <dbReference type="ARBA" id="ARBA00013487"/>
    </source>
</evidence>
<evidence type="ECO:0000256" key="10">
    <source>
        <dbReference type="ARBA" id="ARBA00022991"/>
    </source>
</evidence>
<dbReference type="GO" id="GO:0016020">
    <property type="term" value="C:membrane"/>
    <property type="evidence" value="ECO:0007669"/>
    <property type="project" value="UniProtKB-SubCell"/>
</dbReference>
<dbReference type="GO" id="GO:0007602">
    <property type="term" value="P:phototransduction"/>
    <property type="evidence" value="ECO:0007669"/>
    <property type="project" value="UniProtKB-KW"/>
</dbReference>
<evidence type="ECO:0000256" key="22">
    <source>
        <dbReference type="RuleBase" id="RU004951"/>
    </source>
</evidence>
<dbReference type="InterPro" id="IPR017452">
    <property type="entry name" value="GPCR_Rhodpsn_7TM"/>
</dbReference>
<keyword evidence="5 22" id="KW-0600">Photoreceptor protein</keyword>
<dbReference type="Pfam" id="PF00001">
    <property type="entry name" value="7tm_1"/>
    <property type="match status" value="1"/>
</dbReference>
<dbReference type="EMBL" id="SWLE01000006">
    <property type="protein sequence ID" value="TNM99133.1"/>
    <property type="molecule type" value="Genomic_DNA"/>
</dbReference>
<feature type="transmembrane region" description="Helical" evidence="22">
    <location>
        <begin position="425"/>
        <end position="455"/>
    </location>
</feature>
<organism evidence="24 25">
    <name type="scientific">Takifugu bimaculatus</name>
    <dbReference type="NCBI Taxonomy" id="433685"/>
    <lineage>
        <taxon>Eukaryota</taxon>
        <taxon>Metazoa</taxon>
        <taxon>Chordata</taxon>
        <taxon>Craniata</taxon>
        <taxon>Vertebrata</taxon>
        <taxon>Euteleostomi</taxon>
        <taxon>Actinopterygii</taxon>
        <taxon>Neopterygii</taxon>
        <taxon>Teleostei</taxon>
        <taxon>Neoteleostei</taxon>
        <taxon>Acanthomorphata</taxon>
        <taxon>Eupercaria</taxon>
        <taxon>Tetraodontiformes</taxon>
        <taxon>Tetradontoidea</taxon>
        <taxon>Tetraodontidae</taxon>
        <taxon>Takifugu</taxon>
    </lineage>
</organism>
<evidence type="ECO:0000256" key="12">
    <source>
        <dbReference type="ARBA" id="ARBA00023040"/>
    </source>
</evidence>
<evidence type="ECO:0000256" key="13">
    <source>
        <dbReference type="ARBA" id="ARBA00023136"/>
    </source>
</evidence>
<dbReference type="PANTHER" id="PTHR24240">
    <property type="entry name" value="OPSIN"/>
    <property type="match status" value="1"/>
</dbReference>
<evidence type="ECO:0000256" key="9">
    <source>
        <dbReference type="ARBA" id="ARBA00022989"/>
    </source>
</evidence>
<dbReference type="InterPro" id="IPR011520">
    <property type="entry name" value="Vg_fam"/>
</dbReference>
<dbReference type="Pfam" id="PF07545">
    <property type="entry name" value="Vg_Tdu"/>
    <property type="match status" value="1"/>
</dbReference>
<comment type="caution">
    <text evidence="22">Lacks conserved residue(s) required for the propagation of feature annotation.</text>
</comment>
<dbReference type="PRINTS" id="PR01244">
    <property type="entry name" value="PEROPSIN"/>
</dbReference>
<dbReference type="GO" id="GO:0009881">
    <property type="term" value="F:photoreceptor activity"/>
    <property type="evidence" value="ECO:0007669"/>
    <property type="project" value="UniProtKB-KW"/>
</dbReference>
<evidence type="ECO:0000256" key="16">
    <source>
        <dbReference type="ARBA" id="ARBA00023170"/>
    </source>
</evidence>
<comment type="similarity">
    <text evidence="21">Belongs to the vestigial family.</text>
</comment>
<gene>
    <name evidence="24" type="ORF">fugu_013697</name>
</gene>
<keyword evidence="11" id="KW-0805">Transcription regulation</keyword>
<keyword evidence="13 22" id="KW-0472">Membrane</keyword>
<dbReference type="GO" id="GO:0004930">
    <property type="term" value="F:G protein-coupled receptor activity"/>
    <property type="evidence" value="ECO:0007669"/>
    <property type="project" value="UniProtKB-KW"/>
</dbReference>
<evidence type="ECO:0000256" key="20">
    <source>
        <dbReference type="ARBA" id="ARBA00023273"/>
    </source>
</evidence>
<name>A0A4Z2C3Z4_9TELE</name>
<feature type="transmembrane region" description="Helical" evidence="22">
    <location>
        <begin position="254"/>
        <end position="274"/>
    </location>
</feature>
<dbReference type="InterPro" id="IPR002962">
    <property type="entry name" value="Peropsin"/>
</dbReference>
<evidence type="ECO:0000256" key="7">
    <source>
        <dbReference type="ARBA" id="ARBA00022692"/>
    </source>
</evidence>
<dbReference type="GO" id="GO:0006355">
    <property type="term" value="P:regulation of DNA-templated transcription"/>
    <property type="evidence" value="ECO:0007669"/>
    <property type="project" value="InterPro"/>
</dbReference>
<keyword evidence="14" id="KW-1015">Disulfide bond</keyword>
<keyword evidence="25" id="KW-1185">Reference proteome</keyword>
<evidence type="ECO:0000256" key="5">
    <source>
        <dbReference type="ARBA" id="ARBA00022543"/>
    </source>
</evidence>
<keyword evidence="18 22" id="KW-0807">Transducer</keyword>
<sequence>MEDRTESPMAVKVEKHSQYIILTYFHGDTNSMVDAHFSRALRDVCRDKGPGGKAKKTRKTVKLEKSNLCQESTVVNNPKPQLPPGSLLPLSPVEDSPNSWHPFTARGGESVGLPSLAYSLSPEELSLTGQQYATSLLNLLHTEQVDMGASLPSSSKPELHPSWMVPPGLREPVDHTMAFKPDMVLQTRECNFSTPDTSVRGPWAPQGPGGMSRTGHTVVAVMLGTILLAGVFGNSVVFLVFVKYRSLRTPINLILLNISLSDILVCVFGTPLSFAASLKGRWLLGERGCEWYGFANSLFGIVSLVSLSILSYERYTVVLQPTQVDVSYFRKAWFCVGGSWLYALFWTLPPLLGWSRYGPEGPGTMCSVQWHLRSPANISYVLCLFIFCLLLPLVVMVYSYGRIWVAVRRAGRINLLTAQRREQHVLWMVLSMVSCYMLCWMPYGIIALVATLGGLGPISPAVSVVPSILAKFSTVVNPVIYMFFNNQVLYGLCAVPKGTRVRARRVTLNIRFSCAS</sequence>
<dbReference type="InterPro" id="IPR000276">
    <property type="entry name" value="GPCR_Rhodpsn"/>
</dbReference>
<comment type="subcellular location">
    <subcellularLocation>
        <location evidence="3">Cell projection</location>
        <location evidence="3">Cilium</location>
        <location evidence="3">Photoreceptor outer segment</location>
    </subcellularLocation>
    <subcellularLocation>
        <location evidence="2 22">Membrane</location>
        <topology evidence="2 22">Multi-pass membrane protein</topology>
    </subcellularLocation>
    <subcellularLocation>
        <location evidence="1">Nucleus</location>
    </subcellularLocation>
</comment>
<dbReference type="InterPro" id="IPR050125">
    <property type="entry name" value="GPCR_opsins"/>
</dbReference>
<protein>
    <recommendedName>
        <fullName evidence="4">Rhodopsin</fullName>
    </recommendedName>
</protein>
<dbReference type="PRINTS" id="PR00237">
    <property type="entry name" value="GPCRRHODOPSN"/>
</dbReference>
<comment type="similarity">
    <text evidence="22">Belongs to the G-protein coupled receptor 1 family. Opsin subfamily.</text>
</comment>
<evidence type="ECO:0000256" key="2">
    <source>
        <dbReference type="ARBA" id="ARBA00004141"/>
    </source>
</evidence>
<keyword evidence="7 22" id="KW-0812">Transmembrane</keyword>
<evidence type="ECO:0000256" key="17">
    <source>
        <dbReference type="ARBA" id="ARBA00023180"/>
    </source>
</evidence>
<evidence type="ECO:0000256" key="14">
    <source>
        <dbReference type="ARBA" id="ARBA00023157"/>
    </source>
</evidence>
<evidence type="ECO:0000256" key="3">
    <source>
        <dbReference type="ARBA" id="ARBA00004504"/>
    </source>
</evidence>
<keyword evidence="16 22" id="KW-0675">Receptor</keyword>
<dbReference type="Proteomes" id="UP000516260">
    <property type="component" value="Chromosome 14"/>
</dbReference>
<keyword evidence="20" id="KW-0966">Cell projection</keyword>
<dbReference type="GO" id="GO:0001750">
    <property type="term" value="C:photoreceptor outer segment"/>
    <property type="evidence" value="ECO:0007669"/>
    <property type="project" value="UniProtKB-SubCell"/>
</dbReference>
<keyword evidence="19" id="KW-0539">Nucleus</keyword>
<dbReference type="PROSITE" id="PS00237">
    <property type="entry name" value="G_PROTEIN_RECEP_F1_1"/>
    <property type="match status" value="1"/>
</dbReference>
<keyword evidence="15" id="KW-0804">Transcription</keyword>
<dbReference type="GO" id="GO:0005634">
    <property type="term" value="C:nucleus"/>
    <property type="evidence" value="ECO:0007669"/>
    <property type="project" value="UniProtKB-SubCell"/>
</dbReference>
<dbReference type="FunFam" id="1.20.1070.10:FF:000197">
    <property type="entry name" value="Teleost multiple tissue opsin 2b"/>
    <property type="match status" value="1"/>
</dbReference>
<evidence type="ECO:0000256" key="8">
    <source>
        <dbReference type="ARBA" id="ARBA00022925"/>
    </source>
</evidence>
<keyword evidence="10 22" id="KW-0157">Chromophore</keyword>
<evidence type="ECO:0000256" key="6">
    <source>
        <dbReference type="ARBA" id="ARBA00022606"/>
    </source>
</evidence>
<keyword evidence="6 22" id="KW-0716">Sensory transduction</keyword>
<comment type="caution">
    <text evidence="24">The sequence shown here is derived from an EMBL/GenBank/DDBJ whole genome shotgun (WGS) entry which is preliminary data.</text>
</comment>
<keyword evidence="9 22" id="KW-1133">Transmembrane helix</keyword>
<evidence type="ECO:0000256" key="21">
    <source>
        <dbReference type="ARBA" id="ARBA00025784"/>
    </source>
</evidence>
<dbReference type="GO" id="GO:0007601">
    <property type="term" value="P:visual perception"/>
    <property type="evidence" value="ECO:0007669"/>
    <property type="project" value="InterPro"/>
</dbReference>
<dbReference type="AlphaFoldDB" id="A0A4Z2C3Z4"/>
<dbReference type="SUPFAM" id="SSF81321">
    <property type="entry name" value="Family A G protein-coupled receptor-like"/>
    <property type="match status" value="1"/>
</dbReference>
<feature type="transmembrane region" description="Helical" evidence="22">
    <location>
        <begin position="332"/>
        <end position="352"/>
    </location>
</feature>
<dbReference type="CDD" id="cd15086">
    <property type="entry name" value="7tmA_tmt_opsin"/>
    <property type="match status" value="1"/>
</dbReference>
<evidence type="ECO:0000256" key="1">
    <source>
        <dbReference type="ARBA" id="ARBA00004123"/>
    </source>
</evidence>
<evidence type="ECO:0000256" key="18">
    <source>
        <dbReference type="ARBA" id="ARBA00023224"/>
    </source>
</evidence>
<dbReference type="PRINTS" id="PR00238">
    <property type="entry name" value="OPSIN"/>
</dbReference>
<evidence type="ECO:0000256" key="11">
    <source>
        <dbReference type="ARBA" id="ARBA00023015"/>
    </source>
</evidence>
<evidence type="ECO:0000313" key="24">
    <source>
        <dbReference type="EMBL" id="TNM99133.1"/>
    </source>
</evidence>
<feature type="transmembrane region" description="Helical" evidence="22">
    <location>
        <begin position="294"/>
        <end position="312"/>
    </location>
</feature>
<reference evidence="24 25" key="1">
    <citation type="submission" date="2019-04" db="EMBL/GenBank/DDBJ databases">
        <title>The sequence and de novo assembly of Takifugu bimaculatus genome using PacBio and Hi-C technologies.</title>
        <authorList>
            <person name="Xu P."/>
            <person name="Liu B."/>
            <person name="Zhou Z."/>
        </authorList>
    </citation>
    <scope>NUCLEOTIDE SEQUENCE [LARGE SCALE GENOMIC DNA]</scope>
    <source>
        <strain evidence="24">TB-2018</strain>
        <tissue evidence="24">Muscle</tissue>
    </source>
</reference>
<feature type="transmembrane region" description="Helical" evidence="22">
    <location>
        <begin position="378"/>
        <end position="405"/>
    </location>
</feature>
<evidence type="ECO:0000256" key="15">
    <source>
        <dbReference type="ARBA" id="ARBA00023163"/>
    </source>
</evidence>
<keyword evidence="17" id="KW-0325">Glycoprotein</keyword>
<evidence type="ECO:0000313" key="25">
    <source>
        <dbReference type="Proteomes" id="UP000516260"/>
    </source>
</evidence>
<evidence type="ECO:0000259" key="23">
    <source>
        <dbReference type="PROSITE" id="PS50262"/>
    </source>
</evidence>
<evidence type="ECO:0000256" key="19">
    <source>
        <dbReference type="ARBA" id="ARBA00023242"/>
    </source>
</evidence>
<dbReference type="Gene3D" id="1.20.1070.10">
    <property type="entry name" value="Rhodopsin 7-helix transmembrane proteins"/>
    <property type="match status" value="1"/>
</dbReference>
<feature type="transmembrane region" description="Helical" evidence="22">
    <location>
        <begin position="218"/>
        <end position="242"/>
    </location>
</feature>
<accession>A0A4Z2C3Z4</accession>
<dbReference type="PROSITE" id="PS50262">
    <property type="entry name" value="G_PROTEIN_RECEP_F1_2"/>
    <property type="match status" value="1"/>
</dbReference>
<keyword evidence="12 22" id="KW-0297">G-protein coupled receptor</keyword>
<keyword evidence="8 22" id="KW-0681">Retinal protein</keyword>
<dbReference type="InterPro" id="IPR001760">
    <property type="entry name" value="Opsin"/>
</dbReference>